<protein>
    <recommendedName>
        <fullName evidence="3">DUF1059 domain-containing protein</fullName>
    </recommendedName>
</protein>
<evidence type="ECO:0008006" key="3">
    <source>
        <dbReference type="Google" id="ProtNLM"/>
    </source>
</evidence>
<dbReference type="Proteomes" id="UP001501414">
    <property type="component" value="Unassembled WGS sequence"/>
</dbReference>
<sequence>MLHQVSCECGYEVRDGDEQVLVRRVQQHVRENHPELADQVTPEVIRGWVELVP</sequence>
<keyword evidence="2" id="KW-1185">Reference proteome</keyword>
<proteinExistence type="predicted"/>
<gene>
    <name evidence="1" type="ORF">GCM10009613_24680</name>
</gene>
<dbReference type="RefSeq" id="WP_344021639.1">
    <property type="nucleotide sequence ID" value="NZ_BAAAJK010000007.1"/>
</dbReference>
<accession>A0ABN1XR41</accession>
<dbReference type="EMBL" id="BAAAJK010000007">
    <property type="protein sequence ID" value="GAA1387987.1"/>
    <property type="molecule type" value="Genomic_DNA"/>
</dbReference>
<evidence type="ECO:0000313" key="2">
    <source>
        <dbReference type="Proteomes" id="UP001501414"/>
    </source>
</evidence>
<evidence type="ECO:0000313" key="1">
    <source>
        <dbReference type="EMBL" id="GAA1387987.1"/>
    </source>
</evidence>
<comment type="caution">
    <text evidence="1">The sequence shown here is derived from an EMBL/GenBank/DDBJ whole genome shotgun (WGS) entry which is preliminary data.</text>
</comment>
<reference evidence="1 2" key="1">
    <citation type="journal article" date="2019" name="Int. J. Syst. Evol. Microbiol.">
        <title>The Global Catalogue of Microorganisms (GCM) 10K type strain sequencing project: providing services to taxonomists for standard genome sequencing and annotation.</title>
        <authorList>
            <consortium name="The Broad Institute Genomics Platform"/>
            <consortium name="The Broad Institute Genome Sequencing Center for Infectious Disease"/>
            <person name="Wu L."/>
            <person name="Ma J."/>
        </authorList>
    </citation>
    <scope>NUCLEOTIDE SEQUENCE [LARGE SCALE GENOMIC DNA]</scope>
    <source>
        <strain evidence="1 2">JCM 11896</strain>
    </source>
</reference>
<organism evidence="1 2">
    <name type="scientific">Pseudonocardia kongjuensis</name>
    <dbReference type="NCBI Taxonomy" id="102227"/>
    <lineage>
        <taxon>Bacteria</taxon>
        <taxon>Bacillati</taxon>
        <taxon>Actinomycetota</taxon>
        <taxon>Actinomycetes</taxon>
        <taxon>Pseudonocardiales</taxon>
        <taxon>Pseudonocardiaceae</taxon>
        <taxon>Pseudonocardia</taxon>
    </lineage>
</organism>
<name>A0ABN1XR41_9PSEU</name>